<gene>
    <name evidence="13" type="ORF">DUNSADRAFT_12395</name>
</gene>
<dbReference type="EC" id="2.7.11.1" evidence="1"/>
<feature type="compositionally biased region" description="Gly residues" evidence="11">
    <location>
        <begin position="374"/>
        <end position="387"/>
    </location>
</feature>
<dbReference type="EMBL" id="MU069912">
    <property type="protein sequence ID" value="KAF5831908.1"/>
    <property type="molecule type" value="Genomic_DNA"/>
</dbReference>
<protein>
    <recommendedName>
        <fullName evidence="1">non-specific serine/threonine protein kinase</fullName>
        <ecNumber evidence="1">2.7.11.1</ecNumber>
    </recommendedName>
</protein>
<dbReference type="InterPro" id="IPR011009">
    <property type="entry name" value="Kinase-like_dom_sf"/>
</dbReference>
<dbReference type="InterPro" id="IPR017441">
    <property type="entry name" value="Protein_kinase_ATP_BS"/>
</dbReference>
<evidence type="ECO:0000256" key="6">
    <source>
        <dbReference type="ARBA" id="ARBA00022840"/>
    </source>
</evidence>
<dbReference type="InterPro" id="IPR008271">
    <property type="entry name" value="Ser/Thr_kinase_AS"/>
</dbReference>
<dbReference type="PANTHER" id="PTHR44899">
    <property type="entry name" value="CAMK FAMILY PROTEIN KINASE"/>
    <property type="match status" value="1"/>
</dbReference>
<keyword evidence="3" id="KW-0808">Transferase</keyword>
<dbReference type="PROSITE" id="PS00108">
    <property type="entry name" value="PROTEIN_KINASE_ST"/>
    <property type="match status" value="1"/>
</dbReference>
<keyword evidence="10" id="KW-0175">Coiled coil</keyword>
<feature type="compositionally biased region" description="Gly residues" evidence="11">
    <location>
        <begin position="308"/>
        <end position="317"/>
    </location>
</feature>
<feature type="domain" description="Protein kinase" evidence="12">
    <location>
        <begin position="4"/>
        <end position="258"/>
    </location>
</feature>
<comment type="catalytic activity">
    <reaction evidence="7">
        <text>L-threonyl-[protein] + ATP = O-phospho-L-threonyl-[protein] + ADP + H(+)</text>
        <dbReference type="Rhea" id="RHEA:46608"/>
        <dbReference type="Rhea" id="RHEA-COMP:11060"/>
        <dbReference type="Rhea" id="RHEA-COMP:11605"/>
        <dbReference type="ChEBI" id="CHEBI:15378"/>
        <dbReference type="ChEBI" id="CHEBI:30013"/>
        <dbReference type="ChEBI" id="CHEBI:30616"/>
        <dbReference type="ChEBI" id="CHEBI:61977"/>
        <dbReference type="ChEBI" id="CHEBI:456216"/>
        <dbReference type="EC" id="2.7.11.1"/>
    </reaction>
</comment>
<keyword evidence="14" id="KW-1185">Reference proteome</keyword>
<dbReference type="PROSITE" id="PS50011">
    <property type="entry name" value="PROTEIN_KINASE_DOM"/>
    <property type="match status" value="1"/>
</dbReference>
<dbReference type="InterPro" id="IPR000719">
    <property type="entry name" value="Prot_kinase_dom"/>
</dbReference>
<keyword evidence="5" id="KW-0418">Kinase</keyword>
<evidence type="ECO:0000256" key="7">
    <source>
        <dbReference type="ARBA" id="ARBA00047899"/>
    </source>
</evidence>
<evidence type="ECO:0000256" key="8">
    <source>
        <dbReference type="ARBA" id="ARBA00048679"/>
    </source>
</evidence>
<sequence>MEHYKVVKKIGVGTYGSACLACLKRDPSQLFVLKKVKVDEDNDKERHQAEMEVTVLSKLDHPLVLRYIDHFMYKGHLCIITEYCEAGDLYGWLRSLKTAPPEGQVLDWLVQVTMAVQYVHANNILHRDLKTQNIFLTHDGCIRLGDFGISRPLKGAMDLASTLVGTPYYMSPEVMSSQPYNFKSDMWSLGCCLYEMMSLKHAFDASDMNSLVLKIMRGQHLPISQQFSPELRDLTKQLLNKNPKQRPSPDALLKLPWLKEYVARAHDKVRALREQRSRSPYRHGVRPSMGVPPSLDAAKAHRPPGAGPEAGGAGGEGALDTLDKELEAAKQKLQRIQAERDALQLAAMNRGAGGPSGARTSPMRGAVAVDDGRGGGAHAWAEGGGGRPSHVSASTGPHFPPAGSADGGFGYAAGLARGNDPAAAAAAARGPSPLRPSDRRHPSPLQAAHLQQQMQQLQLQHEAAAQQQLLQQQQLQQQQVPDAAALARMDPKMRKEVKRQLEIQQREAELLQARKAYFQVRKQAEAKKWHMIHGETNTAPAGAINEGTANPGGYQGMPAHHHSRSEGDDNSSRQPHSIQQGPYAAWQGSNGDGDSAAAEFEEELQRGGDFGRGGGGRAGAHANPMLLNVLGSTGGGGVKAEGPASGASPPTPSPAQRAAAVRELCVSALGPVLFEVSGKQEVADA</sequence>
<dbReference type="SMART" id="SM00220">
    <property type="entry name" value="S_TKc"/>
    <property type="match status" value="1"/>
</dbReference>
<evidence type="ECO:0000256" key="4">
    <source>
        <dbReference type="ARBA" id="ARBA00022741"/>
    </source>
</evidence>
<feature type="region of interest" description="Disordered" evidence="11">
    <location>
        <begin position="538"/>
        <end position="596"/>
    </location>
</feature>
<evidence type="ECO:0000313" key="14">
    <source>
        <dbReference type="Proteomes" id="UP000815325"/>
    </source>
</evidence>
<feature type="region of interest" description="Disordered" evidence="11">
    <location>
        <begin position="373"/>
        <end position="402"/>
    </location>
</feature>
<dbReference type="Pfam" id="PF00069">
    <property type="entry name" value="Pkinase"/>
    <property type="match status" value="1"/>
</dbReference>
<evidence type="ECO:0000256" key="10">
    <source>
        <dbReference type="SAM" id="Coils"/>
    </source>
</evidence>
<dbReference type="SUPFAM" id="SSF56112">
    <property type="entry name" value="Protein kinase-like (PK-like)"/>
    <property type="match status" value="1"/>
</dbReference>
<keyword evidence="2" id="KW-0723">Serine/threonine-protein kinase</keyword>
<dbReference type="Gene3D" id="1.10.510.10">
    <property type="entry name" value="Transferase(Phosphotransferase) domain 1"/>
    <property type="match status" value="1"/>
</dbReference>
<evidence type="ECO:0000256" key="1">
    <source>
        <dbReference type="ARBA" id="ARBA00012513"/>
    </source>
</evidence>
<evidence type="ECO:0000256" key="11">
    <source>
        <dbReference type="SAM" id="MobiDB-lite"/>
    </source>
</evidence>
<keyword evidence="4 9" id="KW-0547">Nucleotide-binding</keyword>
<feature type="region of interest" description="Disordered" evidence="11">
    <location>
        <begin position="422"/>
        <end position="446"/>
    </location>
</feature>
<dbReference type="PROSITE" id="PS00107">
    <property type="entry name" value="PROTEIN_KINASE_ATP"/>
    <property type="match status" value="1"/>
</dbReference>
<evidence type="ECO:0000256" key="2">
    <source>
        <dbReference type="ARBA" id="ARBA00022527"/>
    </source>
</evidence>
<proteinExistence type="predicted"/>
<reference evidence="13" key="1">
    <citation type="submission" date="2017-08" db="EMBL/GenBank/DDBJ databases">
        <authorList>
            <person name="Polle J.E."/>
            <person name="Barry K."/>
            <person name="Cushman J."/>
            <person name="Schmutz J."/>
            <person name="Tran D."/>
            <person name="Hathwaick L.T."/>
            <person name="Yim W.C."/>
            <person name="Jenkins J."/>
            <person name="Mckie-Krisberg Z.M."/>
            <person name="Prochnik S."/>
            <person name="Lindquist E."/>
            <person name="Dockter R.B."/>
            <person name="Adam C."/>
            <person name="Molina H."/>
            <person name="Bunkerborg J."/>
            <person name="Jin E."/>
            <person name="Buchheim M."/>
            <person name="Magnuson J."/>
        </authorList>
    </citation>
    <scope>NUCLEOTIDE SEQUENCE</scope>
    <source>
        <strain evidence="13">CCAP 19/18</strain>
    </source>
</reference>
<feature type="region of interest" description="Disordered" evidence="11">
    <location>
        <begin position="272"/>
        <end position="318"/>
    </location>
</feature>
<feature type="region of interest" description="Disordered" evidence="11">
    <location>
        <begin position="633"/>
        <end position="659"/>
    </location>
</feature>
<dbReference type="Gene3D" id="3.30.200.20">
    <property type="entry name" value="Phosphorylase Kinase, domain 1"/>
    <property type="match status" value="1"/>
</dbReference>
<dbReference type="CDD" id="cd08215">
    <property type="entry name" value="STKc_Nek"/>
    <property type="match status" value="1"/>
</dbReference>
<feature type="compositionally biased region" description="Low complexity" evidence="11">
    <location>
        <begin position="422"/>
        <end position="432"/>
    </location>
</feature>
<evidence type="ECO:0000256" key="5">
    <source>
        <dbReference type="ARBA" id="ARBA00022777"/>
    </source>
</evidence>
<organism evidence="13 14">
    <name type="scientific">Dunaliella salina</name>
    <name type="common">Green alga</name>
    <name type="synonym">Protococcus salinus</name>
    <dbReference type="NCBI Taxonomy" id="3046"/>
    <lineage>
        <taxon>Eukaryota</taxon>
        <taxon>Viridiplantae</taxon>
        <taxon>Chlorophyta</taxon>
        <taxon>core chlorophytes</taxon>
        <taxon>Chlorophyceae</taxon>
        <taxon>CS clade</taxon>
        <taxon>Chlamydomonadales</taxon>
        <taxon>Dunaliellaceae</taxon>
        <taxon>Dunaliella</taxon>
    </lineage>
</organism>
<dbReference type="PANTHER" id="PTHR44899:SF3">
    <property type="entry name" value="SERINE_THREONINE-PROTEIN KINASE NEK1"/>
    <property type="match status" value="1"/>
</dbReference>
<feature type="coiled-coil region" evidence="10">
    <location>
        <begin position="319"/>
        <end position="346"/>
    </location>
</feature>
<feature type="binding site" evidence="9">
    <location>
        <position position="34"/>
    </location>
    <ligand>
        <name>ATP</name>
        <dbReference type="ChEBI" id="CHEBI:30616"/>
    </ligand>
</feature>
<evidence type="ECO:0000259" key="12">
    <source>
        <dbReference type="PROSITE" id="PS50011"/>
    </source>
</evidence>
<evidence type="ECO:0000313" key="13">
    <source>
        <dbReference type="EMBL" id="KAF5831908.1"/>
    </source>
</evidence>
<comment type="caution">
    <text evidence="13">The sequence shown here is derived from an EMBL/GenBank/DDBJ whole genome shotgun (WGS) entry which is preliminary data.</text>
</comment>
<comment type="catalytic activity">
    <reaction evidence="8">
        <text>L-seryl-[protein] + ATP = O-phospho-L-seryl-[protein] + ADP + H(+)</text>
        <dbReference type="Rhea" id="RHEA:17989"/>
        <dbReference type="Rhea" id="RHEA-COMP:9863"/>
        <dbReference type="Rhea" id="RHEA-COMP:11604"/>
        <dbReference type="ChEBI" id="CHEBI:15378"/>
        <dbReference type="ChEBI" id="CHEBI:29999"/>
        <dbReference type="ChEBI" id="CHEBI:30616"/>
        <dbReference type="ChEBI" id="CHEBI:83421"/>
        <dbReference type="ChEBI" id="CHEBI:456216"/>
        <dbReference type="EC" id="2.7.11.1"/>
    </reaction>
</comment>
<keyword evidence="6 9" id="KW-0067">ATP-binding</keyword>
<dbReference type="Proteomes" id="UP000815325">
    <property type="component" value="Unassembled WGS sequence"/>
</dbReference>
<name>A0ABQ7GBD7_DUNSA</name>
<accession>A0ABQ7GBD7</accession>
<evidence type="ECO:0000256" key="9">
    <source>
        <dbReference type="PROSITE-ProRule" id="PRU10141"/>
    </source>
</evidence>
<evidence type="ECO:0000256" key="3">
    <source>
        <dbReference type="ARBA" id="ARBA00022679"/>
    </source>
</evidence>
<dbReference type="InterPro" id="IPR051131">
    <property type="entry name" value="NEK_Ser/Thr_kinase_NIMA"/>
</dbReference>